<keyword evidence="1" id="KW-1133">Transmembrane helix</keyword>
<feature type="transmembrane region" description="Helical" evidence="1">
    <location>
        <begin position="376"/>
        <end position="393"/>
    </location>
</feature>
<dbReference type="EMBL" id="MEXN01000003">
    <property type="protein sequence ID" value="OGD04031.1"/>
    <property type="molecule type" value="Genomic_DNA"/>
</dbReference>
<keyword evidence="1" id="KW-0812">Transmembrane</keyword>
<feature type="transmembrane region" description="Helical" evidence="1">
    <location>
        <begin position="89"/>
        <end position="109"/>
    </location>
</feature>
<evidence type="ECO:0008006" key="4">
    <source>
        <dbReference type="Google" id="ProtNLM"/>
    </source>
</evidence>
<feature type="transmembrane region" description="Helical" evidence="1">
    <location>
        <begin position="189"/>
        <end position="207"/>
    </location>
</feature>
<comment type="caution">
    <text evidence="2">The sequence shown here is derived from an EMBL/GenBank/DDBJ whole genome shotgun (WGS) entry which is preliminary data.</text>
</comment>
<organism evidence="2 3">
    <name type="scientific">Candidatus Amesbacteria bacterium RIFCSPLOWO2_01_FULL_48_25</name>
    <dbReference type="NCBI Taxonomy" id="1797259"/>
    <lineage>
        <taxon>Bacteria</taxon>
        <taxon>Candidatus Amesiibacteriota</taxon>
    </lineage>
</organism>
<sequence>MKKDLFLLVLLIFPAFAWLLQPGYFSMHDDLQSMRQYQLDKCFTDWQIPCRWVSDLGYGYGYPLFNYYPPLPYLIGQPFRALGFQYIDVVKIIGILGFGITALNMYLLGREFWGRGGGLISSVFYTYAPYHSVDFYVRGAINEFWAMAFYPLIFWTTYKLIASQKPKWISFASLSIAALMLSHNPMLMIFAPVLILWCLFWLIKFRSVKSIVYLTIRNLSLSALWSLGLAAFFTLPVLFETKFVSVWTLTSGYFNYLAHFLDVRQIFLNINWGYGSSELGPNDSMSFALGFLHWIIPILILLFIFSKKFINRKSLIIILALITLGALFMSHSKSTPIWLALKPLEFLQFPWRFLTLAVFTASFLSGAIAMVINKKLFHSIILVLLILLNGNYFRPREWFPDMTDAKKFSGKTWQLLVTSGIFDYLPKWAPAPPADARGSEINITFGQGIFSPLLFKSNRQKYLITMATLGSIELQTYYFPGWKYYLDNSEITSYKLDPLLGRPQFDLTPGRHELVAVFGNTPIRTLGNSLSFISWTLILGIMIAWMRKLRLGMWI</sequence>
<feature type="transmembrane region" description="Helical" evidence="1">
    <location>
        <begin position="285"/>
        <end position="305"/>
    </location>
</feature>
<dbReference type="AlphaFoldDB" id="A0A1F4ZCP1"/>
<feature type="transmembrane region" description="Helical" evidence="1">
    <location>
        <begin position="219"/>
        <end position="239"/>
    </location>
</feature>
<name>A0A1F4ZCP1_9BACT</name>
<evidence type="ECO:0000256" key="1">
    <source>
        <dbReference type="SAM" id="Phobius"/>
    </source>
</evidence>
<dbReference type="Proteomes" id="UP000177080">
    <property type="component" value="Unassembled WGS sequence"/>
</dbReference>
<feature type="transmembrane region" description="Helical" evidence="1">
    <location>
        <begin position="314"/>
        <end position="331"/>
    </location>
</feature>
<feature type="transmembrane region" description="Helical" evidence="1">
    <location>
        <begin position="144"/>
        <end position="161"/>
    </location>
</feature>
<dbReference type="STRING" id="1797259.A2989_01375"/>
<accession>A0A1F4ZCP1</accession>
<reference evidence="2 3" key="1">
    <citation type="journal article" date="2016" name="Nat. Commun.">
        <title>Thousands of microbial genomes shed light on interconnected biogeochemical processes in an aquifer system.</title>
        <authorList>
            <person name="Anantharaman K."/>
            <person name="Brown C.T."/>
            <person name="Hug L.A."/>
            <person name="Sharon I."/>
            <person name="Castelle C.J."/>
            <person name="Probst A.J."/>
            <person name="Thomas B.C."/>
            <person name="Singh A."/>
            <person name="Wilkins M.J."/>
            <person name="Karaoz U."/>
            <person name="Brodie E.L."/>
            <person name="Williams K.H."/>
            <person name="Hubbard S.S."/>
            <person name="Banfield J.F."/>
        </authorList>
    </citation>
    <scope>NUCLEOTIDE SEQUENCE [LARGE SCALE GENOMIC DNA]</scope>
</reference>
<proteinExistence type="predicted"/>
<gene>
    <name evidence="2" type="ORF">A2989_01375</name>
</gene>
<evidence type="ECO:0000313" key="2">
    <source>
        <dbReference type="EMBL" id="OGD04031.1"/>
    </source>
</evidence>
<feature type="transmembrane region" description="Helical" evidence="1">
    <location>
        <begin position="526"/>
        <end position="546"/>
    </location>
</feature>
<feature type="transmembrane region" description="Helical" evidence="1">
    <location>
        <begin position="351"/>
        <end position="369"/>
    </location>
</feature>
<protein>
    <recommendedName>
        <fullName evidence="4">Membrane protein 6-pyruvoyl-tetrahydropterin synthase-related domain-containing protein</fullName>
    </recommendedName>
</protein>
<evidence type="ECO:0000313" key="3">
    <source>
        <dbReference type="Proteomes" id="UP000177080"/>
    </source>
</evidence>
<keyword evidence="1" id="KW-0472">Membrane</keyword>